<sequence length="524" mass="57700">MPPQTLSLTTSSGISVSLSGRGYNLPQYKGRGHGIRLGGQDKSIIFNIDGDLLESAALWASHDDAIALEVNHRKYSAGNELSLWSSGDYAVRFVMNSDLTLSPVDSDSKLCLGSSIGGKVVLVGRNDPAKLVFSNTGNEEVERIARAGRAKEEKETEEREMMPAIAASLLTWERMAKFVADGFIKLEEAVPDHLVQDALKEINRELGVAQGSNDQFKAKTFAKEAAITNLFNKSVLPEIMKLLLGDKKEGGSFKQHAGQLALRFPGDACPGDTAKSNDAHFNNIASHWHIDGCANDFIKGVTDHYGEVHNFDVLVGICLSETKMKNSGELICWPGSHDRLASWLARDDNMENLKAQGNALLPTGKKSKELFDGLCPHSCLAKPGDVFLANYMVAHAIAPNASPNIRYAVYFRVKGPNFCGNESMLYPWINWRQEIFNGHAGGAKEERKGEAVWEEYDEEVLKKTDDDLLREEHKDATENFYLTADNKFLQPAVGGWACKRCTFLHVGEGMEDLLVCAMCESPRD</sequence>
<evidence type="ECO:0000313" key="1">
    <source>
        <dbReference type="EMBL" id="GMI30805.1"/>
    </source>
</evidence>
<dbReference type="Proteomes" id="UP001165065">
    <property type="component" value="Unassembled WGS sequence"/>
</dbReference>
<dbReference type="EMBL" id="BRYA01000723">
    <property type="protein sequence ID" value="GMI30805.1"/>
    <property type="molecule type" value="Genomic_DNA"/>
</dbReference>
<name>A0A9W7G2Z6_9STRA</name>
<comment type="caution">
    <text evidence="1">The sequence shown here is derived from an EMBL/GenBank/DDBJ whole genome shotgun (WGS) entry which is preliminary data.</text>
</comment>
<accession>A0A9W7G2Z6</accession>
<evidence type="ECO:0000313" key="2">
    <source>
        <dbReference type="Proteomes" id="UP001165065"/>
    </source>
</evidence>
<reference evidence="2" key="1">
    <citation type="journal article" date="2023" name="Commun. Biol.">
        <title>Genome analysis of Parmales, the sister group of diatoms, reveals the evolutionary specialization of diatoms from phago-mixotrophs to photoautotrophs.</title>
        <authorList>
            <person name="Ban H."/>
            <person name="Sato S."/>
            <person name="Yoshikawa S."/>
            <person name="Yamada K."/>
            <person name="Nakamura Y."/>
            <person name="Ichinomiya M."/>
            <person name="Sato N."/>
            <person name="Blanc-Mathieu R."/>
            <person name="Endo H."/>
            <person name="Kuwata A."/>
            <person name="Ogata H."/>
        </authorList>
    </citation>
    <scope>NUCLEOTIDE SEQUENCE [LARGE SCALE GENOMIC DNA]</scope>
</reference>
<dbReference type="Gene3D" id="2.60.120.620">
    <property type="entry name" value="q2cbj1_9rhob like domain"/>
    <property type="match status" value="1"/>
</dbReference>
<dbReference type="AlphaFoldDB" id="A0A9W7G2Z6"/>
<organism evidence="1 2">
    <name type="scientific">Triparma columacea</name>
    <dbReference type="NCBI Taxonomy" id="722753"/>
    <lineage>
        <taxon>Eukaryota</taxon>
        <taxon>Sar</taxon>
        <taxon>Stramenopiles</taxon>
        <taxon>Ochrophyta</taxon>
        <taxon>Bolidophyceae</taxon>
        <taxon>Parmales</taxon>
        <taxon>Triparmaceae</taxon>
        <taxon>Triparma</taxon>
    </lineage>
</organism>
<gene>
    <name evidence="1" type="ORF">TrCOL_g11842</name>
</gene>
<keyword evidence="2" id="KW-1185">Reference proteome</keyword>
<protein>
    <submittedName>
        <fullName evidence="1">Uncharacterized protein</fullName>
    </submittedName>
</protein>
<dbReference type="OrthoDB" id="192531at2759"/>
<dbReference type="SUPFAM" id="SSF51197">
    <property type="entry name" value="Clavaminate synthase-like"/>
    <property type="match status" value="1"/>
</dbReference>
<proteinExistence type="predicted"/>